<evidence type="ECO:0000313" key="1">
    <source>
        <dbReference type="EMBL" id="GFJ84298.1"/>
    </source>
</evidence>
<dbReference type="SUPFAM" id="SSF52540">
    <property type="entry name" value="P-loop containing nucleoside triphosphate hydrolases"/>
    <property type="match status" value="1"/>
</dbReference>
<dbReference type="AlphaFoldDB" id="A0A6V8KNW6"/>
<reference evidence="1 2" key="1">
    <citation type="submission" date="2020-03" db="EMBL/GenBank/DDBJ databases">
        <title>Whole genome shotgun sequence of Phytohabitans houttuyneae NBRC 108639.</title>
        <authorList>
            <person name="Komaki H."/>
            <person name="Tamura T."/>
        </authorList>
    </citation>
    <scope>NUCLEOTIDE SEQUENCE [LARGE SCALE GENOMIC DNA]</scope>
    <source>
        <strain evidence="1 2">NBRC 108639</strain>
    </source>
</reference>
<reference evidence="1 2" key="2">
    <citation type="submission" date="2020-03" db="EMBL/GenBank/DDBJ databases">
        <authorList>
            <person name="Ichikawa N."/>
            <person name="Kimura A."/>
            <person name="Kitahashi Y."/>
            <person name="Uohara A."/>
        </authorList>
    </citation>
    <scope>NUCLEOTIDE SEQUENCE [LARGE SCALE GENOMIC DNA]</scope>
    <source>
        <strain evidence="1 2">NBRC 108639</strain>
    </source>
</reference>
<dbReference type="EMBL" id="BLPF01000003">
    <property type="protein sequence ID" value="GFJ84298.1"/>
    <property type="molecule type" value="Genomic_DNA"/>
</dbReference>
<name>A0A6V8KNW6_9ACTN</name>
<organism evidence="1 2">
    <name type="scientific">Phytohabitans houttuyneae</name>
    <dbReference type="NCBI Taxonomy" id="1076126"/>
    <lineage>
        <taxon>Bacteria</taxon>
        <taxon>Bacillati</taxon>
        <taxon>Actinomycetota</taxon>
        <taxon>Actinomycetes</taxon>
        <taxon>Micromonosporales</taxon>
        <taxon>Micromonosporaceae</taxon>
    </lineage>
</organism>
<accession>A0A6V8KNW6</accession>
<dbReference type="Proteomes" id="UP000482800">
    <property type="component" value="Unassembled WGS sequence"/>
</dbReference>
<dbReference type="Gene3D" id="3.40.50.300">
    <property type="entry name" value="P-loop containing nucleotide triphosphate hydrolases"/>
    <property type="match status" value="1"/>
</dbReference>
<protein>
    <submittedName>
        <fullName evidence="1">Uridine kinase</fullName>
    </submittedName>
</protein>
<proteinExistence type="predicted"/>
<keyword evidence="1" id="KW-0418">Kinase</keyword>
<dbReference type="InterPro" id="IPR027417">
    <property type="entry name" value="P-loop_NTPase"/>
</dbReference>
<sequence>MRVRPIAPELLVEELADRLAADRPGQWLRVAVDGPPPAGTDALAAALVDPLRARGRSAVHVPAAGFLRPASLRLEYGRDNPDAFYMGWLDEAGLRREVLDPLAPGGTGRVLPSLWDPVTDRATRAPYRTVPPGAVVLVSGALLLGGGLPFDLALHLVLSPAALDRRMPADLRWTLPAYARYADEVDPAAFADVVVRVDDPRHPALVQP</sequence>
<evidence type="ECO:0000313" key="2">
    <source>
        <dbReference type="Proteomes" id="UP000482800"/>
    </source>
</evidence>
<keyword evidence="2" id="KW-1185">Reference proteome</keyword>
<gene>
    <name evidence="1" type="ORF">Phou_084780</name>
</gene>
<dbReference type="RefSeq" id="WP_173067925.1">
    <property type="nucleotide sequence ID" value="NZ_BAABGO010000039.1"/>
</dbReference>
<keyword evidence="1" id="KW-0808">Transferase</keyword>
<comment type="caution">
    <text evidence="1">The sequence shown here is derived from an EMBL/GenBank/DDBJ whole genome shotgun (WGS) entry which is preliminary data.</text>
</comment>
<dbReference type="GO" id="GO:0016301">
    <property type="term" value="F:kinase activity"/>
    <property type="evidence" value="ECO:0007669"/>
    <property type="project" value="UniProtKB-KW"/>
</dbReference>